<dbReference type="PROSITE" id="PS51257">
    <property type="entry name" value="PROKAR_LIPOPROTEIN"/>
    <property type="match status" value="1"/>
</dbReference>
<comment type="caution">
    <text evidence="3">The sequence shown here is derived from an EMBL/GenBank/DDBJ whole genome shotgun (WGS) entry which is preliminary data.</text>
</comment>
<dbReference type="InterPro" id="IPR006311">
    <property type="entry name" value="TAT_signal"/>
</dbReference>
<feature type="signal peptide" evidence="2">
    <location>
        <begin position="1"/>
        <end position="31"/>
    </location>
</feature>
<accession>A0A6L7GV83</accession>
<proteinExistence type="predicted"/>
<reference evidence="3 4" key="1">
    <citation type="submission" date="2019-11" db="EMBL/GenBank/DDBJ databases">
        <title>Gordonia sp. nov., a novel actinobacterium isolated from mangrove soil in Hainan.</title>
        <authorList>
            <person name="Huang X."/>
            <person name="Xie Y."/>
            <person name="Chu X."/>
            <person name="Xiao K."/>
        </authorList>
    </citation>
    <scope>NUCLEOTIDE SEQUENCE [LARGE SCALE GENOMIC DNA]</scope>
    <source>
        <strain evidence="3 4">HNM0687</strain>
    </source>
</reference>
<feature type="compositionally biased region" description="Low complexity" evidence="1">
    <location>
        <begin position="110"/>
        <end position="129"/>
    </location>
</feature>
<dbReference type="Proteomes" id="UP000475545">
    <property type="component" value="Unassembled WGS sequence"/>
</dbReference>
<sequence length="178" mass="17564">MSRVTTPLPRRTVLRGSLVVVAGGVAASAVAACDRGPTPDQITAAALAPLADAALADQAAARALAPQVPEYTNALGVVADQRGEHAQVLREEITRLDERTAARIGAAGDSGSTTPSPAATSTPAAPTPTVSTVAGMRGLLQQSARTAADATVSLSGYPAGLAGAISAAVTSMAEVQLG</sequence>
<evidence type="ECO:0000256" key="2">
    <source>
        <dbReference type="SAM" id="SignalP"/>
    </source>
</evidence>
<evidence type="ECO:0000256" key="1">
    <source>
        <dbReference type="SAM" id="MobiDB-lite"/>
    </source>
</evidence>
<keyword evidence="2" id="KW-0732">Signal</keyword>
<dbReference type="RefSeq" id="WP_160902583.1">
    <property type="nucleotide sequence ID" value="NZ_CP102850.1"/>
</dbReference>
<gene>
    <name evidence="3" type="ORF">GIY30_13920</name>
</gene>
<feature type="region of interest" description="Disordered" evidence="1">
    <location>
        <begin position="105"/>
        <end position="129"/>
    </location>
</feature>
<evidence type="ECO:0000313" key="3">
    <source>
        <dbReference type="EMBL" id="MXP22438.1"/>
    </source>
</evidence>
<dbReference type="AlphaFoldDB" id="A0A6L7GV83"/>
<dbReference type="EMBL" id="WMBR01000003">
    <property type="protein sequence ID" value="MXP22438.1"/>
    <property type="molecule type" value="Genomic_DNA"/>
</dbReference>
<dbReference type="PROSITE" id="PS51318">
    <property type="entry name" value="TAT"/>
    <property type="match status" value="1"/>
</dbReference>
<feature type="chain" id="PRO_5026685741" evidence="2">
    <location>
        <begin position="32"/>
        <end position="178"/>
    </location>
</feature>
<organism evidence="3 4">
    <name type="scientific">Gordonia mangrovi</name>
    <dbReference type="NCBI Taxonomy" id="2665643"/>
    <lineage>
        <taxon>Bacteria</taxon>
        <taxon>Bacillati</taxon>
        <taxon>Actinomycetota</taxon>
        <taxon>Actinomycetes</taxon>
        <taxon>Mycobacteriales</taxon>
        <taxon>Gordoniaceae</taxon>
        <taxon>Gordonia</taxon>
    </lineage>
</organism>
<evidence type="ECO:0000313" key="4">
    <source>
        <dbReference type="Proteomes" id="UP000475545"/>
    </source>
</evidence>
<keyword evidence="4" id="KW-1185">Reference proteome</keyword>
<protein>
    <submittedName>
        <fullName evidence="3">Uncharacterized protein</fullName>
    </submittedName>
</protein>
<name>A0A6L7GV83_9ACTN</name>